<dbReference type="InterPro" id="IPR036242">
    <property type="entry name" value="Agglutinin_dom_sf"/>
</dbReference>
<feature type="domain" description="Agglutinin" evidence="1">
    <location>
        <begin position="107"/>
        <end position="233"/>
    </location>
</feature>
<dbReference type="SUPFAM" id="SSF56973">
    <property type="entry name" value="Aerolisin/ETX pore-forming domain"/>
    <property type="match status" value="1"/>
</dbReference>
<dbReference type="PANTHER" id="PTHR39244:SF5">
    <property type="entry name" value="NATTERIN-3-LIKE"/>
    <property type="match status" value="1"/>
</dbReference>
<dbReference type="CDD" id="cd20216">
    <property type="entry name" value="PFM_HFR-2-like"/>
    <property type="match status" value="1"/>
</dbReference>
<dbReference type="PANTHER" id="PTHR39244">
    <property type="entry name" value="NATTERIN-4"/>
    <property type="match status" value="1"/>
</dbReference>
<dbReference type="InterPro" id="IPR053237">
    <property type="entry name" value="Natterin_C"/>
</dbReference>
<proteinExistence type="predicted"/>
<dbReference type="Gene3D" id="2.170.15.10">
    <property type="entry name" value="Proaerolysin, chain A, domain 3"/>
    <property type="match status" value="1"/>
</dbReference>
<dbReference type="GeneID" id="120270369"/>
<dbReference type="AlphaFoldDB" id="A0AB40C0Q2"/>
<dbReference type="SMART" id="SM00791">
    <property type="entry name" value="Agglutinin"/>
    <property type="match status" value="1"/>
</dbReference>
<dbReference type="Proteomes" id="UP001515500">
    <property type="component" value="Chromosome 10"/>
</dbReference>
<dbReference type="SUPFAM" id="SSF50382">
    <property type="entry name" value="Agglutinin"/>
    <property type="match status" value="2"/>
</dbReference>
<name>A0AB40C0Q2_DIOCR</name>
<evidence type="ECO:0000313" key="2">
    <source>
        <dbReference type="Proteomes" id="UP001515500"/>
    </source>
</evidence>
<dbReference type="Pfam" id="PF07468">
    <property type="entry name" value="Agglutinin"/>
    <property type="match status" value="1"/>
</dbReference>
<evidence type="ECO:0000313" key="3">
    <source>
        <dbReference type="RefSeq" id="XP_039133301.1"/>
    </source>
</evidence>
<sequence length="406" mass="46197">MALVLPRFIVINFNDNDEKDNKRHYMGYINEKGKDYNGYLAFTETQAVSAYAKFKVETANRNGLVHIRSSQNNKYWLQTKENNNRGDFARITATAENLENDQCKVSCTLFKFIIEDAATNMYRIVHIQSGCYLSSKWRASNFPCFVGANDKTCQGTFMMSNMIWRIQGADSNENSNNNKHTLFHPIKVDYQTIGLLNLGNNHFYKCLTIEGKKSCLNAATPTVTKEAKLKVEEHVLIWNIYDVKYDMENSRVYGETVLVVAKNSAINNTQQTSNLDVKLSYTNTRTSNWKTMLYLKLGMKATMDFSIPLIFYGKIEIFGEVQSGVEWGEITTTTTVLKVVHKVVVAPMSKMTVSLIATNGKCDSPFTFMQKDTLYNGNIITTEVQCGTYTGSNFYSIKFETKQDKI</sequence>
<dbReference type="RefSeq" id="XP_039133301.1">
    <property type="nucleotide sequence ID" value="XM_039277367.1"/>
</dbReference>
<keyword evidence="2" id="KW-1185">Reference proteome</keyword>
<reference evidence="3" key="1">
    <citation type="submission" date="2025-08" db="UniProtKB">
        <authorList>
            <consortium name="RefSeq"/>
        </authorList>
    </citation>
    <scope>IDENTIFICATION</scope>
</reference>
<dbReference type="InterPro" id="IPR008998">
    <property type="entry name" value="Agglutinin"/>
</dbReference>
<dbReference type="Gene3D" id="2.80.10.50">
    <property type="match status" value="2"/>
</dbReference>
<gene>
    <name evidence="3" type="primary">LOC120270369</name>
</gene>
<protein>
    <submittedName>
        <fullName evidence="3">Natterin-3-like</fullName>
    </submittedName>
</protein>
<evidence type="ECO:0000259" key="1">
    <source>
        <dbReference type="SMART" id="SM00791"/>
    </source>
</evidence>
<accession>A0AB40C0Q2</accession>
<organism evidence="2 3">
    <name type="scientific">Dioscorea cayennensis subsp. rotundata</name>
    <name type="common">White Guinea yam</name>
    <name type="synonym">Dioscorea rotundata</name>
    <dbReference type="NCBI Taxonomy" id="55577"/>
    <lineage>
        <taxon>Eukaryota</taxon>
        <taxon>Viridiplantae</taxon>
        <taxon>Streptophyta</taxon>
        <taxon>Embryophyta</taxon>
        <taxon>Tracheophyta</taxon>
        <taxon>Spermatophyta</taxon>
        <taxon>Magnoliopsida</taxon>
        <taxon>Liliopsida</taxon>
        <taxon>Dioscoreales</taxon>
        <taxon>Dioscoreaceae</taxon>
        <taxon>Dioscorea</taxon>
    </lineage>
</organism>